<protein>
    <submittedName>
        <fullName evidence="2">Uncharacterized protein</fullName>
    </submittedName>
</protein>
<gene>
    <name evidence="2" type="ORF">H2O64_22240</name>
</gene>
<dbReference type="EMBL" id="JACGWS010000020">
    <property type="protein sequence ID" value="MBC8757406.1"/>
    <property type="molecule type" value="Genomic_DNA"/>
</dbReference>
<evidence type="ECO:0000313" key="3">
    <source>
        <dbReference type="Proteomes" id="UP000619238"/>
    </source>
</evidence>
<reference evidence="2 3" key="1">
    <citation type="submission" date="2020-07" db="EMBL/GenBank/DDBJ databases">
        <title>Description of Kordia aestuariivivens sp. nov., isolated from a tidal flat.</title>
        <authorList>
            <person name="Park S."/>
            <person name="Yoon J.-H."/>
        </authorList>
    </citation>
    <scope>NUCLEOTIDE SEQUENCE [LARGE SCALE GENOMIC DNA]</scope>
    <source>
        <strain evidence="2 3">YSTF-M3</strain>
    </source>
</reference>
<evidence type="ECO:0000313" key="2">
    <source>
        <dbReference type="EMBL" id="MBC8757406.1"/>
    </source>
</evidence>
<name>A0ABR7QFS7_9FLAO</name>
<proteinExistence type="predicted"/>
<organism evidence="2 3">
    <name type="scientific">Kordia aestuariivivens</name>
    <dbReference type="NCBI Taxonomy" id="2759037"/>
    <lineage>
        <taxon>Bacteria</taxon>
        <taxon>Pseudomonadati</taxon>
        <taxon>Bacteroidota</taxon>
        <taxon>Flavobacteriia</taxon>
        <taxon>Flavobacteriales</taxon>
        <taxon>Flavobacteriaceae</taxon>
        <taxon>Kordia</taxon>
    </lineage>
</organism>
<accession>A0ABR7QFS7</accession>
<sequence>MKIIICTLLVFVSSISYSQSPAQVKVLLDKITTVTNSKNIIKSKEAKKLISYNKRILLLLSFNFADDTKTSVVSDCLDRKLTRGEIAMIIADHIDRMPYFQLTGVQNCTVTFCVENPNFIEYYFWWLKTSSEKVIFRNKYITYIGNGELIEPIHYPEINEKQH</sequence>
<keyword evidence="3" id="KW-1185">Reference proteome</keyword>
<evidence type="ECO:0000256" key="1">
    <source>
        <dbReference type="SAM" id="SignalP"/>
    </source>
</evidence>
<dbReference type="Proteomes" id="UP000619238">
    <property type="component" value="Unassembled WGS sequence"/>
</dbReference>
<dbReference type="RefSeq" id="WP_187564449.1">
    <property type="nucleotide sequence ID" value="NZ_JACGWS010000020.1"/>
</dbReference>
<feature type="signal peptide" evidence="1">
    <location>
        <begin position="1"/>
        <end position="18"/>
    </location>
</feature>
<keyword evidence="1" id="KW-0732">Signal</keyword>
<comment type="caution">
    <text evidence="2">The sequence shown here is derived from an EMBL/GenBank/DDBJ whole genome shotgun (WGS) entry which is preliminary data.</text>
</comment>
<feature type="chain" id="PRO_5045479309" evidence="1">
    <location>
        <begin position="19"/>
        <end position="163"/>
    </location>
</feature>